<keyword evidence="5 7" id="KW-1133">Transmembrane helix</keyword>
<comment type="subcellular location">
    <subcellularLocation>
        <location evidence="1 7">Cell membrane</location>
        <topology evidence="1 7">Multi-pass membrane protein</topology>
    </subcellularLocation>
</comment>
<gene>
    <name evidence="9" type="ORF">QBE51_06915</name>
</gene>
<accession>A0ABZ2Y7D7</accession>
<dbReference type="Proteomes" id="UP001486565">
    <property type="component" value="Chromosome"/>
</dbReference>
<dbReference type="InterPro" id="IPR035906">
    <property type="entry name" value="MetI-like_sf"/>
</dbReference>
<dbReference type="PANTHER" id="PTHR43227:SF11">
    <property type="entry name" value="BLL4140 PROTEIN"/>
    <property type="match status" value="1"/>
</dbReference>
<keyword evidence="4 7" id="KW-0812">Transmembrane</keyword>
<evidence type="ECO:0000256" key="2">
    <source>
        <dbReference type="ARBA" id="ARBA00022448"/>
    </source>
</evidence>
<organism evidence="9 10">
    <name type="scientific">Defluviitalea saccharophila</name>
    <dbReference type="NCBI Taxonomy" id="879970"/>
    <lineage>
        <taxon>Bacteria</taxon>
        <taxon>Bacillati</taxon>
        <taxon>Bacillota</taxon>
        <taxon>Clostridia</taxon>
        <taxon>Lachnospirales</taxon>
        <taxon>Defluviitaleaceae</taxon>
        <taxon>Defluviitalea</taxon>
    </lineage>
</organism>
<reference evidence="9 10" key="1">
    <citation type="submission" date="2023-03" db="EMBL/GenBank/DDBJ databases">
        <title>Novel Species.</title>
        <authorList>
            <person name="Ma S."/>
        </authorList>
    </citation>
    <scope>NUCLEOTIDE SEQUENCE [LARGE SCALE GENOMIC DNA]</scope>
    <source>
        <strain evidence="9 10">LIND6LT2</strain>
    </source>
</reference>
<dbReference type="Pfam" id="PF00528">
    <property type="entry name" value="BPD_transp_1"/>
    <property type="match status" value="1"/>
</dbReference>
<name>A0ABZ2Y7D7_9FIRM</name>
<feature type="transmembrane region" description="Helical" evidence="7">
    <location>
        <begin position="104"/>
        <end position="125"/>
    </location>
</feature>
<dbReference type="PANTHER" id="PTHR43227">
    <property type="entry name" value="BLL4140 PROTEIN"/>
    <property type="match status" value="1"/>
</dbReference>
<feature type="transmembrane region" description="Helical" evidence="7">
    <location>
        <begin position="73"/>
        <end position="95"/>
    </location>
</feature>
<keyword evidence="6 7" id="KW-0472">Membrane</keyword>
<feature type="transmembrane region" description="Helical" evidence="7">
    <location>
        <begin position="203"/>
        <end position="224"/>
    </location>
</feature>
<dbReference type="InterPro" id="IPR050809">
    <property type="entry name" value="UgpAE/MalFG_permease"/>
</dbReference>
<evidence type="ECO:0000256" key="5">
    <source>
        <dbReference type="ARBA" id="ARBA00022989"/>
    </source>
</evidence>
<keyword evidence="10" id="KW-1185">Reference proteome</keyword>
<evidence type="ECO:0000259" key="8">
    <source>
        <dbReference type="PROSITE" id="PS50928"/>
    </source>
</evidence>
<evidence type="ECO:0000256" key="6">
    <source>
        <dbReference type="ARBA" id="ARBA00023136"/>
    </source>
</evidence>
<keyword evidence="2 7" id="KW-0813">Transport</keyword>
<dbReference type="CDD" id="cd06261">
    <property type="entry name" value="TM_PBP2"/>
    <property type="match status" value="1"/>
</dbReference>
<evidence type="ECO:0000256" key="3">
    <source>
        <dbReference type="ARBA" id="ARBA00022475"/>
    </source>
</evidence>
<comment type="similarity">
    <text evidence="7">Belongs to the binding-protein-dependent transport system permease family.</text>
</comment>
<dbReference type="EMBL" id="CP121687">
    <property type="protein sequence ID" value="WZL71234.1"/>
    <property type="molecule type" value="Genomic_DNA"/>
</dbReference>
<dbReference type="RefSeq" id="WP_341878198.1">
    <property type="nucleotide sequence ID" value="NZ_CP121687.1"/>
</dbReference>
<dbReference type="InterPro" id="IPR000515">
    <property type="entry name" value="MetI-like"/>
</dbReference>
<dbReference type="Gene3D" id="1.10.3720.10">
    <property type="entry name" value="MetI-like"/>
    <property type="match status" value="1"/>
</dbReference>
<protein>
    <submittedName>
        <fullName evidence="9">Sugar ABC transporter permease</fullName>
    </submittedName>
</protein>
<feature type="domain" description="ABC transmembrane type-1" evidence="8">
    <location>
        <begin position="70"/>
        <end position="284"/>
    </location>
</feature>
<evidence type="ECO:0000313" key="10">
    <source>
        <dbReference type="Proteomes" id="UP001486565"/>
    </source>
</evidence>
<dbReference type="PROSITE" id="PS50928">
    <property type="entry name" value="ABC_TM1"/>
    <property type="match status" value="1"/>
</dbReference>
<proteinExistence type="inferred from homology"/>
<feature type="transmembrane region" description="Helical" evidence="7">
    <location>
        <begin position="262"/>
        <end position="284"/>
    </location>
</feature>
<feature type="transmembrane region" description="Helical" evidence="7">
    <location>
        <begin position="9"/>
        <end position="32"/>
    </location>
</feature>
<feature type="transmembrane region" description="Helical" evidence="7">
    <location>
        <begin position="158"/>
        <end position="182"/>
    </location>
</feature>
<evidence type="ECO:0000256" key="1">
    <source>
        <dbReference type="ARBA" id="ARBA00004651"/>
    </source>
</evidence>
<keyword evidence="3" id="KW-1003">Cell membrane</keyword>
<evidence type="ECO:0000256" key="4">
    <source>
        <dbReference type="ARBA" id="ARBA00022692"/>
    </source>
</evidence>
<evidence type="ECO:0000256" key="7">
    <source>
        <dbReference type="RuleBase" id="RU363032"/>
    </source>
</evidence>
<evidence type="ECO:0000313" key="9">
    <source>
        <dbReference type="EMBL" id="WZL71234.1"/>
    </source>
</evidence>
<sequence length="293" mass="32704">MDSVRKNKLAILLFIFPAALLFTAIIILPIFMSSYYSVLKWDGINNGVFVGLKNYIDLFTSKSAGFPKTIGNALMLAFLSVFIQLPISLGLALLLSKGVKGERFFVSVFFIPVLISTVVIGQLWMKIYNPDYGIVNMALKAIGLDHLAKPWLGDQKTALFAVFIPILWQYVGYHMLLMYAGIKSISPEFREAAKIDGATEWQISRYIIIPILKPVIKICVIFAVTGSLKAFDLIYVLTNGGPAHASEVPSTLMVSMIFERNLYGFGSAIAMFIIFLCFFFAITIQKFFKTEVD</sequence>
<dbReference type="SUPFAM" id="SSF161098">
    <property type="entry name" value="MetI-like"/>
    <property type="match status" value="1"/>
</dbReference>